<name>A0A5J9WS72_9POAL</name>
<evidence type="ECO:0000313" key="2">
    <source>
        <dbReference type="EMBL" id="TVU50777.1"/>
    </source>
</evidence>
<organism evidence="2 3">
    <name type="scientific">Eragrostis curvula</name>
    <name type="common">weeping love grass</name>
    <dbReference type="NCBI Taxonomy" id="38414"/>
    <lineage>
        <taxon>Eukaryota</taxon>
        <taxon>Viridiplantae</taxon>
        <taxon>Streptophyta</taxon>
        <taxon>Embryophyta</taxon>
        <taxon>Tracheophyta</taxon>
        <taxon>Spermatophyta</taxon>
        <taxon>Magnoliopsida</taxon>
        <taxon>Liliopsida</taxon>
        <taxon>Poales</taxon>
        <taxon>Poaceae</taxon>
        <taxon>PACMAD clade</taxon>
        <taxon>Chloridoideae</taxon>
        <taxon>Eragrostideae</taxon>
        <taxon>Eragrostidinae</taxon>
        <taxon>Eragrostis</taxon>
    </lineage>
</organism>
<feature type="region of interest" description="Disordered" evidence="1">
    <location>
        <begin position="118"/>
        <end position="146"/>
    </location>
</feature>
<feature type="region of interest" description="Disordered" evidence="1">
    <location>
        <begin position="57"/>
        <end position="85"/>
    </location>
</feature>
<feature type="compositionally biased region" description="Gly residues" evidence="1">
    <location>
        <begin position="12"/>
        <end position="22"/>
    </location>
</feature>
<evidence type="ECO:0000313" key="3">
    <source>
        <dbReference type="Proteomes" id="UP000324897"/>
    </source>
</evidence>
<feature type="region of interest" description="Disordered" evidence="1">
    <location>
        <begin position="1"/>
        <end position="29"/>
    </location>
</feature>
<dbReference type="Gramene" id="TVU50777">
    <property type="protein sequence ID" value="TVU50777"/>
    <property type="gene ID" value="EJB05_02166"/>
</dbReference>
<protein>
    <submittedName>
        <fullName evidence="2">Uncharacterized protein</fullName>
    </submittedName>
</protein>
<comment type="caution">
    <text evidence="2">The sequence shown here is derived from an EMBL/GenBank/DDBJ whole genome shotgun (WGS) entry which is preliminary data.</text>
</comment>
<dbReference type="EMBL" id="RWGY01000002">
    <property type="protein sequence ID" value="TVU50777.1"/>
    <property type="molecule type" value="Genomic_DNA"/>
</dbReference>
<dbReference type="AlphaFoldDB" id="A0A5J9WS72"/>
<proteinExistence type="predicted"/>
<evidence type="ECO:0000256" key="1">
    <source>
        <dbReference type="SAM" id="MobiDB-lite"/>
    </source>
</evidence>
<accession>A0A5J9WS72</accession>
<feature type="compositionally biased region" description="Basic and acidic residues" evidence="1">
    <location>
        <begin position="73"/>
        <end position="82"/>
    </location>
</feature>
<dbReference type="Proteomes" id="UP000324897">
    <property type="component" value="Chromosome 6"/>
</dbReference>
<keyword evidence="3" id="KW-1185">Reference proteome</keyword>
<reference evidence="2 3" key="1">
    <citation type="journal article" date="2019" name="Sci. Rep.">
        <title>A high-quality genome of Eragrostis curvula grass provides insights into Poaceae evolution and supports new strategies to enhance forage quality.</title>
        <authorList>
            <person name="Carballo J."/>
            <person name="Santos B.A.C.M."/>
            <person name="Zappacosta D."/>
            <person name="Garbus I."/>
            <person name="Selva J.P."/>
            <person name="Gallo C.A."/>
            <person name="Diaz A."/>
            <person name="Albertini E."/>
            <person name="Caccamo M."/>
            <person name="Echenique V."/>
        </authorList>
    </citation>
    <scope>NUCLEOTIDE SEQUENCE [LARGE SCALE GENOMIC DNA]</scope>
    <source>
        <strain evidence="3">cv. Victoria</strain>
        <tissue evidence="2">Leaf</tissue>
    </source>
</reference>
<feature type="compositionally biased region" description="Basic and acidic residues" evidence="1">
    <location>
        <begin position="118"/>
        <end position="127"/>
    </location>
</feature>
<gene>
    <name evidence="2" type="ORF">EJB05_02166</name>
</gene>
<sequence>MPSTLWRNRAQRGGGEAGGNGWLQGKQGRRSTTLSMAAVGPVSYGDGQEKEIMHYGEEDKDLNNCGTRTTTWEQKKKEKDAARGGGVGVVARPTVAFTMLCPWKAQLREAFSGLDQEERYGDAEKNSCETSGKRRHRRAESVTSDDQYIKKPYRAAAGITGY</sequence>